<name>A0A8H8DHA4_9FUNG</name>
<evidence type="ECO:0000313" key="2">
    <source>
        <dbReference type="Proteomes" id="UP000673691"/>
    </source>
</evidence>
<evidence type="ECO:0000313" key="1">
    <source>
        <dbReference type="EMBL" id="KAG5458544.1"/>
    </source>
</evidence>
<dbReference type="EMBL" id="JAEFCI010008324">
    <property type="protein sequence ID" value="KAG5458544.1"/>
    <property type="molecule type" value="Genomic_DNA"/>
</dbReference>
<dbReference type="Proteomes" id="UP000673691">
    <property type="component" value="Unassembled WGS sequence"/>
</dbReference>
<gene>
    <name evidence="1" type="ORF">BJ554DRAFT_1209</name>
</gene>
<dbReference type="AlphaFoldDB" id="A0A8H8DHA4"/>
<feature type="non-terminal residue" evidence="1">
    <location>
        <position position="61"/>
    </location>
</feature>
<keyword evidence="2" id="KW-1185">Reference proteome</keyword>
<sequence length="61" mass="6345">MTAAIQYLRVPPSPRKAVVAVQYGRFVQGLAKAGVSGRTAVKIPAVCGAFSPWSGANEKVS</sequence>
<proteinExistence type="predicted"/>
<accession>A0A8H8DHA4</accession>
<reference evidence="1 2" key="1">
    <citation type="journal article" name="Sci. Rep.">
        <title>Genome-scale phylogenetic analyses confirm Olpidium as the closest living zoosporic fungus to the non-flagellated, terrestrial fungi.</title>
        <authorList>
            <person name="Chang Y."/>
            <person name="Rochon D."/>
            <person name="Sekimoto S."/>
            <person name="Wang Y."/>
            <person name="Chovatia M."/>
            <person name="Sandor L."/>
            <person name="Salamov A."/>
            <person name="Grigoriev I.V."/>
            <person name="Stajich J.E."/>
            <person name="Spatafora J.W."/>
        </authorList>
    </citation>
    <scope>NUCLEOTIDE SEQUENCE [LARGE SCALE GENOMIC DNA]</scope>
    <source>
        <strain evidence="1">S191</strain>
    </source>
</reference>
<protein>
    <submittedName>
        <fullName evidence="1">Uncharacterized protein</fullName>
    </submittedName>
</protein>
<comment type="caution">
    <text evidence="1">The sequence shown here is derived from an EMBL/GenBank/DDBJ whole genome shotgun (WGS) entry which is preliminary data.</text>
</comment>
<organism evidence="1 2">
    <name type="scientific">Olpidium bornovanus</name>
    <dbReference type="NCBI Taxonomy" id="278681"/>
    <lineage>
        <taxon>Eukaryota</taxon>
        <taxon>Fungi</taxon>
        <taxon>Fungi incertae sedis</taxon>
        <taxon>Olpidiomycota</taxon>
        <taxon>Olpidiomycotina</taxon>
        <taxon>Olpidiomycetes</taxon>
        <taxon>Olpidiales</taxon>
        <taxon>Olpidiaceae</taxon>
        <taxon>Olpidium</taxon>
    </lineage>
</organism>